<evidence type="ECO:0000256" key="2">
    <source>
        <dbReference type="SAM" id="SignalP"/>
    </source>
</evidence>
<evidence type="ECO:0008006" key="5">
    <source>
        <dbReference type="Google" id="ProtNLM"/>
    </source>
</evidence>
<evidence type="ECO:0000313" key="3">
    <source>
        <dbReference type="EMBL" id="ASN03967.1"/>
    </source>
</evidence>
<gene>
    <name evidence="3" type="ORF">CFK40_02615</name>
</gene>
<dbReference type="KEGG" id="vne:CFK40_02615"/>
<feature type="coiled-coil region" evidence="1">
    <location>
        <begin position="244"/>
        <end position="271"/>
    </location>
</feature>
<dbReference type="AlphaFoldDB" id="A0A221M8K5"/>
<dbReference type="InterPro" id="IPR009343">
    <property type="entry name" value="DUF1002"/>
</dbReference>
<organism evidence="3 4">
    <name type="scientific">Virgibacillus necropolis</name>
    <dbReference type="NCBI Taxonomy" id="163877"/>
    <lineage>
        <taxon>Bacteria</taxon>
        <taxon>Bacillati</taxon>
        <taxon>Bacillota</taxon>
        <taxon>Bacilli</taxon>
        <taxon>Bacillales</taxon>
        <taxon>Bacillaceae</taxon>
        <taxon>Virgibacillus</taxon>
    </lineage>
</organism>
<sequence>MIKTMKTTMMILLAFALIVGLSKPAYATTSINEKLGVPILVLGGNLSDAQKKEVRELLHVNDDQAVEEYTITGEDAAKYINGNPEARMFSSAKIVREEEGTGLTINIETPDNITEVTSEMYANALLTAGVENATVDVASPVKVSGHSALTGIYKAYDVQGVELDKERMELANEELGVATDLAKKDGLSQEKVSELLTEIKKDIAEQNPATKEEVEQIVQEQLSNLNISLSEADRQMLVDLFNKMRDLNIDFDKVKNQLEDLTNTIKDKADELGLDEGFWNKVANFFSEFFQALSNFFKGLFN</sequence>
<feature type="signal peptide" evidence="2">
    <location>
        <begin position="1"/>
        <end position="27"/>
    </location>
</feature>
<dbReference type="Pfam" id="PF06207">
    <property type="entry name" value="DUF1002"/>
    <property type="match status" value="1"/>
</dbReference>
<keyword evidence="4" id="KW-1185">Reference proteome</keyword>
<feature type="chain" id="PRO_5012555892" description="DUF1002 domain-containing protein" evidence="2">
    <location>
        <begin position="28"/>
        <end position="302"/>
    </location>
</feature>
<keyword evidence="1" id="KW-0175">Coiled coil</keyword>
<protein>
    <recommendedName>
        <fullName evidence="5">DUF1002 domain-containing protein</fullName>
    </recommendedName>
</protein>
<evidence type="ECO:0000256" key="1">
    <source>
        <dbReference type="SAM" id="Coils"/>
    </source>
</evidence>
<dbReference type="OrthoDB" id="9810153at2"/>
<reference evidence="3 4" key="1">
    <citation type="journal article" date="2003" name="Int. J. Syst. Evol. Microbiol.">
        <title>Virgibacillus carmonensis sp. nov., Virgibacillus necropolis sp. nov. and Virgibacillus picturae sp. nov., three novel species isolated from deteriorated mural paintings, transfer of the species of the genus salibacillus to Virgibacillus, as Virgibacillus marismortui comb. nov. and Virgibacillus salexigens comb. nov., and emended description of the genus Virgibacillus.</title>
        <authorList>
            <person name="Heyrman J."/>
            <person name="Logan N.A."/>
            <person name="Busse H.J."/>
            <person name="Balcaen A."/>
            <person name="Lebbe L."/>
            <person name="Rodriguez-Diaz M."/>
            <person name="Swings J."/>
            <person name="De Vos P."/>
        </authorList>
    </citation>
    <scope>NUCLEOTIDE SEQUENCE [LARGE SCALE GENOMIC DNA]</scope>
    <source>
        <strain evidence="3 4">LMG 19488</strain>
    </source>
</reference>
<dbReference type="EMBL" id="CP022437">
    <property type="protein sequence ID" value="ASN03967.1"/>
    <property type="molecule type" value="Genomic_DNA"/>
</dbReference>
<proteinExistence type="predicted"/>
<accession>A0A221M8K5</accession>
<name>A0A221M8K5_9BACI</name>
<evidence type="ECO:0000313" key="4">
    <source>
        <dbReference type="Proteomes" id="UP000204391"/>
    </source>
</evidence>
<dbReference type="RefSeq" id="WP_089530537.1">
    <property type="nucleotide sequence ID" value="NZ_CP022437.1"/>
</dbReference>
<keyword evidence="2" id="KW-0732">Signal</keyword>
<dbReference type="Proteomes" id="UP000204391">
    <property type="component" value="Chromosome"/>
</dbReference>